<dbReference type="RefSeq" id="WP_120749125.1">
    <property type="nucleotide sequence ID" value="NZ_RBAH01000015.1"/>
</dbReference>
<dbReference type="SUPFAM" id="SSF50939">
    <property type="entry name" value="Sialidases"/>
    <property type="match status" value="1"/>
</dbReference>
<dbReference type="InterPro" id="IPR036278">
    <property type="entry name" value="Sialidase_sf"/>
</dbReference>
<gene>
    <name evidence="1" type="ORF">D7M11_20570</name>
</gene>
<dbReference type="EMBL" id="RBAH01000015">
    <property type="protein sequence ID" value="RKN80537.1"/>
    <property type="molecule type" value="Genomic_DNA"/>
</dbReference>
<evidence type="ECO:0000313" key="1">
    <source>
        <dbReference type="EMBL" id="RKN80537.1"/>
    </source>
</evidence>
<dbReference type="CDD" id="cd15482">
    <property type="entry name" value="Sialidase_non-viral"/>
    <property type="match status" value="1"/>
</dbReference>
<dbReference type="SUPFAM" id="SSF49265">
    <property type="entry name" value="Fibronectin type III"/>
    <property type="match status" value="1"/>
</dbReference>
<proteinExistence type="predicted"/>
<evidence type="ECO:0000313" key="2">
    <source>
        <dbReference type="Proteomes" id="UP000282311"/>
    </source>
</evidence>
<comment type="caution">
    <text evidence="1">The sequence shown here is derived from an EMBL/GenBank/DDBJ whole genome shotgun (WGS) entry which is preliminary data.</text>
</comment>
<name>A0A3B0C9C4_9BACL</name>
<accession>A0A3B0C9C4</accession>
<dbReference type="CDD" id="cd00063">
    <property type="entry name" value="FN3"/>
    <property type="match status" value="1"/>
</dbReference>
<dbReference type="OrthoDB" id="9021327at2"/>
<dbReference type="InterPro" id="IPR003961">
    <property type="entry name" value="FN3_dom"/>
</dbReference>
<dbReference type="Gene3D" id="2.120.10.10">
    <property type="match status" value="1"/>
</dbReference>
<sequence>MNQHNPTSWNIKDPRELYRIATGNELSYGSLHIMRLAPGKGALTLDWNDFEADAGGSRSYSLYVRPRGQAESEATRLSLPGASGRTTVTGLENNTDYEIWLQSSDSVVSPTRLFRPGHVPGTVINYMHPEDYIYGFSGRSPASPSIVRLADGTMLASHDVYWGNEGQNTSIVFRSSDDGASWEFVNFLYPCFWGKLFVHRNRLYMISTSTEYGALLIGGSDDGGETWTQPAELIAAGSREAGGPHKAPMPVIEHKGRLWTGIDYGSWTTGSHRSGLVSVPADSDLLDPANWTIMPFLPYDPNWPGTVVGGSLAGLLEGNAVVTPDGALVNLLRYQTNGGTPSHGRAIMLAADPDHPERQLTFYKVVPFHGNLSKFTVYYDDVSRKYWSLVSKVTGPNISMRNVLALVCSDDLEQWTVVKDILDYEHNGWPEDSKKVGFQYVDWMFHGDDIRFASRTAINGAHNFHNANYMTYHVIEQFRSLVASE</sequence>
<reference evidence="1 2" key="1">
    <citation type="journal article" date="2007" name="Int. J. Syst. Evol. Microbiol.">
        <title>Paenibacillus ginsengarvi sp. nov., isolated from soil from ginseng cultivation.</title>
        <authorList>
            <person name="Yoon M.H."/>
            <person name="Ten L.N."/>
            <person name="Im W.T."/>
        </authorList>
    </citation>
    <scope>NUCLEOTIDE SEQUENCE [LARGE SCALE GENOMIC DNA]</scope>
    <source>
        <strain evidence="1 2">KCTC 13059</strain>
    </source>
</reference>
<organism evidence="1 2">
    <name type="scientific">Paenibacillus ginsengarvi</name>
    <dbReference type="NCBI Taxonomy" id="400777"/>
    <lineage>
        <taxon>Bacteria</taxon>
        <taxon>Bacillati</taxon>
        <taxon>Bacillota</taxon>
        <taxon>Bacilli</taxon>
        <taxon>Bacillales</taxon>
        <taxon>Paenibacillaceae</taxon>
        <taxon>Paenibacillus</taxon>
    </lineage>
</organism>
<dbReference type="Proteomes" id="UP000282311">
    <property type="component" value="Unassembled WGS sequence"/>
</dbReference>
<keyword evidence="2" id="KW-1185">Reference proteome</keyword>
<dbReference type="AlphaFoldDB" id="A0A3B0C9C4"/>
<dbReference type="InterPro" id="IPR036116">
    <property type="entry name" value="FN3_sf"/>
</dbReference>
<protein>
    <submittedName>
        <fullName evidence="1">Exo-alpha-sialidase</fullName>
    </submittedName>
</protein>
<dbReference type="InterPro" id="IPR013783">
    <property type="entry name" value="Ig-like_fold"/>
</dbReference>
<dbReference type="Gene3D" id="2.60.40.10">
    <property type="entry name" value="Immunoglobulins"/>
    <property type="match status" value="1"/>
</dbReference>